<accession>A0A8H7W289</accession>
<dbReference type="EC" id="3.4.16.-" evidence="4"/>
<keyword evidence="2 4" id="KW-0121">Carboxypeptidase</keyword>
<dbReference type="PROSITE" id="PS00131">
    <property type="entry name" value="CARBOXYPEPT_SER_SER"/>
    <property type="match status" value="1"/>
</dbReference>
<sequence length="470" mass="53617">MLKPIFIAVVSLFIHQQVTAATIHGDPVDYEVFQSPRDPSYGVRFVKPVLCDPNVVQYSGYLDMGPNDHYFFWFFESKTNPEKSPLTAWLNGGPGCSSMIGLWQENGPCRSSKNGTQIDYNPYTWTHYTNMIFIDQPNGVGYSYGDKLQYNVREGAALFYEAIQLFYEAFPKYSKTPFHIFGESYAGRYIPHYADYIIQKNTQLSSGNDNSVSLTNTYQHIPIDSVGIGNGWINPLLQFKNAANMACDSSYGPLVTQKVCETMQENYSQCAKLVQECYSSDNQFSCVKADRYCTENIDGLFRSSGRNYYDVRKGYAVIDPPEDYIFLLNDPKIQRQIGVESIRFEQCAEGPYDAMSFSGEGARDSSPALVSLLNNGIRVLNYVGDADYLCNWYGNFEVMSQLQFNGSEHYNNQSLKPWTLRGQEVGQYISTDQLTFIRVYDAGHEVPYYQPQTSLTMFRNWINRKNKNTH</sequence>
<dbReference type="PROSITE" id="PS00560">
    <property type="entry name" value="CARBOXYPEPT_SER_HIS"/>
    <property type="match status" value="1"/>
</dbReference>
<evidence type="ECO:0000313" key="5">
    <source>
        <dbReference type="EMBL" id="KAG2235854.1"/>
    </source>
</evidence>
<proteinExistence type="inferred from homology"/>
<organism evidence="5 6">
    <name type="scientific">Thamnidium elegans</name>
    <dbReference type="NCBI Taxonomy" id="101142"/>
    <lineage>
        <taxon>Eukaryota</taxon>
        <taxon>Fungi</taxon>
        <taxon>Fungi incertae sedis</taxon>
        <taxon>Mucoromycota</taxon>
        <taxon>Mucoromycotina</taxon>
        <taxon>Mucoromycetes</taxon>
        <taxon>Mucorales</taxon>
        <taxon>Mucorineae</taxon>
        <taxon>Mucoraceae</taxon>
        <taxon>Thamnidium</taxon>
    </lineage>
</organism>
<reference evidence="5" key="1">
    <citation type="submission" date="2021-01" db="EMBL/GenBank/DDBJ databases">
        <title>Metabolic potential, ecology and presence of endohyphal bacteria is reflected in genomic diversity of Mucoromycotina.</title>
        <authorList>
            <person name="Muszewska A."/>
            <person name="Okrasinska A."/>
            <person name="Steczkiewicz K."/>
            <person name="Drgas O."/>
            <person name="Orlowska M."/>
            <person name="Perlinska-Lenart U."/>
            <person name="Aleksandrzak-Piekarczyk T."/>
            <person name="Szatraj K."/>
            <person name="Zielenkiewicz U."/>
            <person name="Pilsyk S."/>
            <person name="Malc E."/>
            <person name="Mieczkowski P."/>
            <person name="Kruszewska J.S."/>
            <person name="Biernat P."/>
            <person name="Pawlowska J."/>
        </authorList>
    </citation>
    <scope>NUCLEOTIDE SEQUENCE</scope>
    <source>
        <strain evidence="5">WA0000018081</strain>
    </source>
</reference>
<feature type="chain" id="PRO_5034569423" description="Carboxypeptidase" evidence="4">
    <location>
        <begin position="21"/>
        <end position="470"/>
    </location>
</feature>
<keyword evidence="6" id="KW-1185">Reference proteome</keyword>
<dbReference type="PANTHER" id="PTHR11802">
    <property type="entry name" value="SERINE PROTEASE FAMILY S10 SERINE CARBOXYPEPTIDASE"/>
    <property type="match status" value="1"/>
</dbReference>
<dbReference type="PRINTS" id="PR00724">
    <property type="entry name" value="CRBOXYPTASEC"/>
</dbReference>
<gene>
    <name evidence="5" type="ORF">INT48_003966</name>
</gene>
<comment type="caution">
    <text evidence="5">The sequence shown here is derived from an EMBL/GenBank/DDBJ whole genome shotgun (WGS) entry which is preliminary data.</text>
</comment>
<evidence type="ECO:0000256" key="3">
    <source>
        <dbReference type="ARBA" id="ARBA00023180"/>
    </source>
</evidence>
<dbReference type="Pfam" id="PF00450">
    <property type="entry name" value="Peptidase_S10"/>
    <property type="match status" value="1"/>
</dbReference>
<keyword evidence="4" id="KW-0645">Protease</keyword>
<dbReference type="AlphaFoldDB" id="A0A8H7W289"/>
<evidence type="ECO:0000313" key="6">
    <source>
        <dbReference type="Proteomes" id="UP000613177"/>
    </source>
</evidence>
<keyword evidence="4" id="KW-0732">Signal</keyword>
<dbReference type="InterPro" id="IPR018202">
    <property type="entry name" value="Ser_caboxypep_ser_AS"/>
</dbReference>
<evidence type="ECO:0000256" key="4">
    <source>
        <dbReference type="RuleBase" id="RU361156"/>
    </source>
</evidence>
<comment type="similarity">
    <text evidence="1 4">Belongs to the peptidase S10 family.</text>
</comment>
<evidence type="ECO:0000256" key="1">
    <source>
        <dbReference type="ARBA" id="ARBA00009431"/>
    </source>
</evidence>
<feature type="signal peptide" evidence="4">
    <location>
        <begin position="1"/>
        <end position="20"/>
    </location>
</feature>
<dbReference type="GO" id="GO:0000324">
    <property type="term" value="C:fungal-type vacuole"/>
    <property type="evidence" value="ECO:0007669"/>
    <property type="project" value="TreeGrafter"/>
</dbReference>
<dbReference type="Gene3D" id="1.10.287.410">
    <property type="match status" value="1"/>
</dbReference>
<dbReference type="Proteomes" id="UP000613177">
    <property type="component" value="Unassembled WGS sequence"/>
</dbReference>
<name>A0A8H7W289_9FUNG</name>
<dbReference type="InterPro" id="IPR001563">
    <property type="entry name" value="Peptidase_S10"/>
</dbReference>
<protein>
    <recommendedName>
        <fullName evidence="4">Carboxypeptidase</fullName>
        <ecNumber evidence="4">3.4.16.-</ecNumber>
    </recommendedName>
</protein>
<dbReference type="EMBL" id="JAEPRE010000026">
    <property type="protein sequence ID" value="KAG2235854.1"/>
    <property type="molecule type" value="Genomic_DNA"/>
</dbReference>
<keyword evidence="4" id="KW-0378">Hydrolase</keyword>
<dbReference type="SUPFAM" id="SSF53474">
    <property type="entry name" value="alpha/beta-Hydrolases"/>
    <property type="match status" value="1"/>
</dbReference>
<dbReference type="PANTHER" id="PTHR11802:SF64">
    <property type="entry name" value="CARBOXYPEPTIDASE"/>
    <property type="match status" value="1"/>
</dbReference>
<evidence type="ECO:0000256" key="2">
    <source>
        <dbReference type="ARBA" id="ARBA00022645"/>
    </source>
</evidence>
<dbReference type="Gene3D" id="3.40.50.1820">
    <property type="entry name" value="alpha/beta hydrolase"/>
    <property type="match status" value="1"/>
</dbReference>
<dbReference type="GO" id="GO:0004185">
    <property type="term" value="F:serine-type carboxypeptidase activity"/>
    <property type="evidence" value="ECO:0007669"/>
    <property type="project" value="UniProtKB-UniRule"/>
</dbReference>
<keyword evidence="3" id="KW-0325">Glycoprotein</keyword>
<dbReference type="GO" id="GO:0006508">
    <property type="term" value="P:proteolysis"/>
    <property type="evidence" value="ECO:0007669"/>
    <property type="project" value="UniProtKB-KW"/>
</dbReference>
<dbReference type="InterPro" id="IPR029058">
    <property type="entry name" value="AB_hydrolase_fold"/>
</dbReference>
<dbReference type="InterPro" id="IPR033124">
    <property type="entry name" value="Ser_caboxypep_his_AS"/>
</dbReference>